<dbReference type="InterPro" id="IPR004843">
    <property type="entry name" value="Calcineurin-like_PHP"/>
</dbReference>
<reference evidence="6 7" key="1">
    <citation type="submission" date="2017-09" db="EMBL/GenBank/DDBJ databases">
        <title>The draft genome sequences of Marinobacter guineae M3B.</title>
        <authorList>
            <person name="Cao J."/>
        </authorList>
    </citation>
    <scope>NUCLEOTIDE SEQUENCE [LARGE SCALE GENOMIC DNA]</scope>
    <source>
        <strain evidence="6 7">M3B</strain>
    </source>
</reference>
<keyword evidence="7" id="KW-1185">Reference proteome</keyword>
<gene>
    <name evidence="6" type="ORF">CLH62_19180</name>
</gene>
<dbReference type="PANTHER" id="PTHR42988">
    <property type="entry name" value="PHOSPHOHYDROLASE"/>
    <property type="match status" value="1"/>
</dbReference>
<dbReference type="OrthoDB" id="9784378at2"/>
<accession>A0A2G1VAT2</accession>
<name>A0A2G1VAT2_9GAMM</name>
<evidence type="ECO:0000256" key="1">
    <source>
        <dbReference type="ARBA" id="ARBA00022723"/>
    </source>
</evidence>
<evidence type="ECO:0000259" key="5">
    <source>
        <dbReference type="Pfam" id="PF00149"/>
    </source>
</evidence>
<evidence type="ECO:0000256" key="4">
    <source>
        <dbReference type="ARBA" id="ARBA00025742"/>
    </source>
</evidence>
<evidence type="ECO:0000256" key="3">
    <source>
        <dbReference type="ARBA" id="ARBA00023004"/>
    </source>
</evidence>
<evidence type="ECO:0000313" key="6">
    <source>
        <dbReference type="EMBL" id="PHQ23858.1"/>
    </source>
</evidence>
<dbReference type="EMBL" id="NTFI01000007">
    <property type="protein sequence ID" value="PHQ23858.1"/>
    <property type="molecule type" value="Genomic_DNA"/>
</dbReference>
<comment type="similarity">
    <text evidence="4">Belongs to the cyclic nucleotide phosphodiesterase class-III family.</text>
</comment>
<keyword evidence="2" id="KW-0378">Hydrolase</keyword>
<dbReference type="InterPro" id="IPR050884">
    <property type="entry name" value="CNP_phosphodiesterase-III"/>
</dbReference>
<dbReference type="GO" id="GO:0004112">
    <property type="term" value="F:cyclic-nucleotide phosphodiesterase activity"/>
    <property type="evidence" value="ECO:0007669"/>
    <property type="project" value="InterPro"/>
</dbReference>
<dbReference type="Proteomes" id="UP000229044">
    <property type="component" value="Unassembled WGS sequence"/>
</dbReference>
<dbReference type="InterPro" id="IPR029052">
    <property type="entry name" value="Metallo-depent_PP-like"/>
</dbReference>
<dbReference type="CDD" id="cd07402">
    <property type="entry name" value="MPP_GpdQ"/>
    <property type="match status" value="1"/>
</dbReference>
<dbReference type="AlphaFoldDB" id="A0A2G1VAT2"/>
<dbReference type="InterPro" id="IPR026575">
    <property type="entry name" value="GpdQ/CpdA-like"/>
</dbReference>
<dbReference type="Pfam" id="PF00149">
    <property type="entry name" value="Metallophos"/>
    <property type="match status" value="1"/>
</dbReference>
<dbReference type="RefSeq" id="WP_099619800.1">
    <property type="nucleotide sequence ID" value="NZ_KZ319343.1"/>
</dbReference>
<keyword evidence="3" id="KW-0408">Iron</keyword>
<dbReference type="GO" id="GO:0046872">
    <property type="term" value="F:metal ion binding"/>
    <property type="evidence" value="ECO:0007669"/>
    <property type="project" value="UniProtKB-KW"/>
</dbReference>
<evidence type="ECO:0000256" key="2">
    <source>
        <dbReference type="ARBA" id="ARBA00022801"/>
    </source>
</evidence>
<proteinExistence type="inferred from homology"/>
<evidence type="ECO:0000313" key="7">
    <source>
        <dbReference type="Proteomes" id="UP000229044"/>
    </source>
</evidence>
<dbReference type="SUPFAM" id="SSF56300">
    <property type="entry name" value="Metallo-dependent phosphatases"/>
    <property type="match status" value="1"/>
</dbReference>
<feature type="domain" description="Calcineurin-like phosphoesterase" evidence="5">
    <location>
        <begin position="10"/>
        <end position="199"/>
    </location>
</feature>
<organism evidence="6 7">
    <name type="scientific">Marinobacter guineae</name>
    <dbReference type="NCBI Taxonomy" id="432303"/>
    <lineage>
        <taxon>Bacteria</taxon>
        <taxon>Pseudomonadati</taxon>
        <taxon>Pseudomonadota</taxon>
        <taxon>Gammaproteobacteria</taxon>
        <taxon>Pseudomonadales</taxon>
        <taxon>Marinobacteraceae</taxon>
        <taxon>Marinobacter</taxon>
    </lineage>
</organism>
<sequence>MTIKEKTRPLRVLQLTDPHLMARADGDLLGVKTRESLQAVISEVLRVHGQPDLILATGDLAQDGSVDAYQVFGDSLKVFSCPSVWIAGNHDHVENLERVAAEYGANHRHVIQGGWQFVMLDSSVPGKVFGALADSELEFLAETLAKHPHLPAVVALHHHPVDIGSDWMEKIGLTNREAFWRVVDRFPQVKIVLWGHIHQEHELERHGVQLMATPSTCIQFTSGSSKFAVEDLPPGYRWFEFHDTGDFTTEVCRATEFQFDLDQSSTGY</sequence>
<dbReference type="PANTHER" id="PTHR42988:SF2">
    <property type="entry name" value="CYCLIC NUCLEOTIDE PHOSPHODIESTERASE CBUA0032-RELATED"/>
    <property type="match status" value="1"/>
</dbReference>
<keyword evidence="1" id="KW-0479">Metal-binding</keyword>
<dbReference type="NCBIfam" id="NF008359">
    <property type="entry name" value="PRK11148.1"/>
    <property type="match status" value="1"/>
</dbReference>
<comment type="caution">
    <text evidence="6">The sequence shown here is derived from an EMBL/GenBank/DDBJ whole genome shotgun (WGS) entry which is preliminary data.</text>
</comment>
<dbReference type="Gene3D" id="3.60.21.10">
    <property type="match status" value="1"/>
</dbReference>
<protein>
    <submittedName>
        <fullName evidence="6">3',5'-cyclic-AMP phosphodiesterase</fullName>
    </submittedName>
</protein>